<dbReference type="GO" id="GO:0000155">
    <property type="term" value="F:phosphorelay sensor kinase activity"/>
    <property type="evidence" value="ECO:0007669"/>
    <property type="project" value="InterPro"/>
</dbReference>
<evidence type="ECO:0000256" key="1">
    <source>
        <dbReference type="ARBA" id="ARBA00000085"/>
    </source>
</evidence>
<dbReference type="InterPro" id="IPR008207">
    <property type="entry name" value="Sig_transdc_His_kin_Hpt_dom"/>
</dbReference>
<dbReference type="InterPro" id="IPR005467">
    <property type="entry name" value="His_kinase_dom"/>
</dbReference>
<accession>A0A5C1A524</accession>
<dbReference type="GO" id="GO:0006935">
    <property type="term" value="P:chemotaxis"/>
    <property type="evidence" value="ECO:0007669"/>
    <property type="project" value="InterPro"/>
</dbReference>
<protein>
    <recommendedName>
        <fullName evidence="2">histidine kinase</fullName>
        <ecNumber evidence="2">2.7.13.3</ecNumber>
    </recommendedName>
</protein>
<dbReference type="RefSeq" id="WP_149108720.1">
    <property type="nucleotide sequence ID" value="NZ_CP042425.1"/>
</dbReference>
<keyword evidence="4" id="KW-0808">Transferase</keyword>
<dbReference type="InterPro" id="IPR004358">
    <property type="entry name" value="Sig_transdc_His_kin-like_C"/>
</dbReference>
<keyword evidence="3 6" id="KW-0597">Phosphoprotein</keyword>
<evidence type="ECO:0000313" key="11">
    <source>
        <dbReference type="Proteomes" id="UP000324974"/>
    </source>
</evidence>
<dbReference type="OrthoDB" id="9803176at2"/>
<keyword evidence="11" id="KW-1185">Reference proteome</keyword>
<gene>
    <name evidence="10" type="ORF">PX52LOC_00638</name>
</gene>
<dbReference type="FunFam" id="3.30.565.10:FF:000016">
    <property type="entry name" value="Chemotaxis protein CheA, putative"/>
    <property type="match status" value="1"/>
</dbReference>
<dbReference type="Gene3D" id="1.10.287.560">
    <property type="entry name" value="Histidine kinase CheA-like, homodimeric domain"/>
    <property type="match status" value="1"/>
</dbReference>
<feature type="domain" description="CheW-like" evidence="8">
    <location>
        <begin position="563"/>
        <end position="695"/>
    </location>
</feature>
<evidence type="ECO:0000256" key="2">
    <source>
        <dbReference type="ARBA" id="ARBA00012438"/>
    </source>
</evidence>
<dbReference type="SMART" id="SM01231">
    <property type="entry name" value="H-kinase_dim"/>
    <property type="match status" value="1"/>
</dbReference>
<reference evidence="11" key="1">
    <citation type="submission" date="2019-08" db="EMBL/GenBank/DDBJ databases">
        <title>Limnoglobus roseus gen. nov., sp. nov., a novel freshwater planctomycete with a giant genome from the family Gemmataceae.</title>
        <authorList>
            <person name="Kulichevskaya I.S."/>
            <person name="Naumoff D.G."/>
            <person name="Miroshnikov K."/>
            <person name="Ivanova A."/>
            <person name="Philippov D.A."/>
            <person name="Hakobyan A."/>
            <person name="Rijpstra I.C."/>
            <person name="Sinninghe Damste J.S."/>
            <person name="Liesack W."/>
            <person name="Dedysh S.N."/>
        </authorList>
    </citation>
    <scope>NUCLEOTIDE SEQUENCE [LARGE SCALE GENOMIC DNA]</scope>
    <source>
        <strain evidence="11">PX52</strain>
    </source>
</reference>
<dbReference type="SUPFAM" id="SSF50341">
    <property type="entry name" value="CheW-like"/>
    <property type="match status" value="2"/>
</dbReference>
<dbReference type="PANTHER" id="PTHR43395:SF1">
    <property type="entry name" value="CHEMOTAXIS PROTEIN CHEA"/>
    <property type="match status" value="1"/>
</dbReference>
<dbReference type="Gene3D" id="2.40.50.180">
    <property type="entry name" value="CheA-289, Domain 4"/>
    <property type="match status" value="1"/>
</dbReference>
<dbReference type="Gene3D" id="2.30.30.40">
    <property type="entry name" value="SH3 Domains"/>
    <property type="match status" value="1"/>
</dbReference>
<dbReference type="CDD" id="cd00731">
    <property type="entry name" value="CheA_reg"/>
    <property type="match status" value="1"/>
</dbReference>
<dbReference type="InterPro" id="IPR002545">
    <property type="entry name" value="CheW-lke_dom"/>
</dbReference>
<dbReference type="SUPFAM" id="SSF47384">
    <property type="entry name" value="Homodimeric domain of signal transducing histidine kinase"/>
    <property type="match status" value="1"/>
</dbReference>
<dbReference type="Gene3D" id="3.30.565.10">
    <property type="entry name" value="Histidine kinase-like ATPase, C-terminal domain"/>
    <property type="match status" value="1"/>
</dbReference>
<evidence type="ECO:0000256" key="3">
    <source>
        <dbReference type="ARBA" id="ARBA00022553"/>
    </source>
</evidence>
<dbReference type="SMART" id="SM00387">
    <property type="entry name" value="HATPase_c"/>
    <property type="match status" value="1"/>
</dbReference>
<dbReference type="PANTHER" id="PTHR43395">
    <property type="entry name" value="SENSOR HISTIDINE KINASE CHEA"/>
    <property type="match status" value="1"/>
</dbReference>
<dbReference type="AlphaFoldDB" id="A0A5C1A524"/>
<dbReference type="PROSITE" id="PS50894">
    <property type="entry name" value="HPT"/>
    <property type="match status" value="1"/>
</dbReference>
<dbReference type="PRINTS" id="PR00344">
    <property type="entry name" value="BCTRLSENSOR"/>
</dbReference>
<dbReference type="SUPFAM" id="SSF47226">
    <property type="entry name" value="Histidine-containing phosphotransfer domain, HPT domain"/>
    <property type="match status" value="1"/>
</dbReference>
<dbReference type="EMBL" id="CP042425">
    <property type="protein sequence ID" value="QEL13780.1"/>
    <property type="molecule type" value="Genomic_DNA"/>
</dbReference>
<dbReference type="InterPro" id="IPR036890">
    <property type="entry name" value="HATPase_C_sf"/>
</dbReference>
<feature type="domain" description="HPt" evidence="9">
    <location>
        <begin position="1"/>
        <end position="104"/>
    </location>
</feature>
<dbReference type="InterPro" id="IPR004105">
    <property type="entry name" value="CheA-like_dim"/>
</dbReference>
<feature type="domain" description="CheW-like" evidence="8">
    <location>
        <begin position="402"/>
        <end position="539"/>
    </location>
</feature>
<proteinExistence type="predicted"/>
<dbReference type="CDD" id="cd16916">
    <property type="entry name" value="HATPase_CheA-like"/>
    <property type="match status" value="1"/>
</dbReference>
<evidence type="ECO:0000259" key="8">
    <source>
        <dbReference type="PROSITE" id="PS50851"/>
    </source>
</evidence>
<dbReference type="PROSITE" id="PS50109">
    <property type="entry name" value="HIS_KIN"/>
    <property type="match status" value="1"/>
</dbReference>
<dbReference type="SMART" id="SM00260">
    <property type="entry name" value="CheW"/>
    <property type="match status" value="2"/>
</dbReference>
<organism evidence="10 11">
    <name type="scientific">Limnoglobus roseus</name>
    <dbReference type="NCBI Taxonomy" id="2598579"/>
    <lineage>
        <taxon>Bacteria</taxon>
        <taxon>Pseudomonadati</taxon>
        <taxon>Planctomycetota</taxon>
        <taxon>Planctomycetia</taxon>
        <taxon>Gemmatales</taxon>
        <taxon>Gemmataceae</taxon>
        <taxon>Limnoglobus</taxon>
    </lineage>
</organism>
<dbReference type="GO" id="GO:0005737">
    <property type="term" value="C:cytoplasm"/>
    <property type="evidence" value="ECO:0007669"/>
    <property type="project" value="InterPro"/>
</dbReference>
<dbReference type="Pfam" id="PF01627">
    <property type="entry name" value="Hpt"/>
    <property type="match status" value="1"/>
</dbReference>
<dbReference type="InterPro" id="IPR036641">
    <property type="entry name" value="HPT_dom_sf"/>
</dbReference>
<evidence type="ECO:0000256" key="6">
    <source>
        <dbReference type="PROSITE-ProRule" id="PRU00110"/>
    </source>
</evidence>
<evidence type="ECO:0000259" key="9">
    <source>
        <dbReference type="PROSITE" id="PS50894"/>
    </source>
</evidence>
<sequence>MSDLDDIVKEFLVESYENLDQLDRDLVVLEKAPTDRATLGSVFRTIHTIKGTCGFFGFAKLEAVTHVGENLLSRLRDGLQPLTSDVTTALLQLVDAVRELLDRIEKTGGEGDGNYAELIGHLTYLQHAKVLPPAPVEAATAAKTTTDVGVIDASIRVDVGVLDQLMNLVGELVLARNQAVLAAPSSDEPHFHRAVQSLTQITRELQDAVMKTRMQPIGVLWDRYQRIVRDLATQLGKQVRLELEGGEAELDRGILEAVKDSFIHVVRNAIDHGIESPAVRLERGKPAEGLLKMRAAHTGGQVVIEVSDDGGGISPDRVRAKAVEKGLITADQAARLNDHDAVRMIFLPGFSTADAVTNISGRGVGMDVVKTNIEGIGGSLDVRSTLDVGTTLRVNIPLTLAIMPALTLRCGGERFAIPQMNLLELVRLDGAAARKSADQLHGLPVFRLRDQLLPLVFLRDVLNLGGEQDLEEWNILVVQAEGRRFGLVVDRVLDSQEIVVKPLDPQLKSLTVYSGATILGDGGVALILDVLGLARTAGVLSPLDRDRERVKASGKSTPVSVNTQTWLLLASGPDRRFALPMAPVVRIADVPVGDIESVGRLAVIRYRGDILPLVKLTDALGDPPRPWAGDSIAVVIFRDGDRLVGLAVDRVVDVVEAEARTQATAARPGVTGTAVLADRVAELIDVPAVLRLTDPWAALTAEVGAS</sequence>
<evidence type="ECO:0000256" key="5">
    <source>
        <dbReference type="ARBA" id="ARBA00022777"/>
    </source>
</evidence>
<dbReference type="SMART" id="SM00073">
    <property type="entry name" value="HPT"/>
    <property type="match status" value="1"/>
</dbReference>
<dbReference type="InterPro" id="IPR036061">
    <property type="entry name" value="CheW-like_dom_sf"/>
</dbReference>
<name>A0A5C1A524_9BACT</name>
<dbReference type="Pfam" id="PF01584">
    <property type="entry name" value="CheW"/>
    <property type="match status" value="2"/>
</dbReference>
<dbReference type="CDD" id="cd00088">
    <property type="entry name" value="HPT"/>
    <property type="match status" value="1"/>
</dbReference>
<feature type="domain" description="Histidine kinase" evidence="7">
    <location>
        <begin position="195"/>
        <end position="400"/>
    </location>
</feature>
<dbReference type="PROSITE" id="PS50851">
    <property type="entry name" value="CHEW"/>
    <property type="match status" value="2"/>
</dbReference>
<keyword evidence="5 10" id="KW-0418">Kinase</keyword>
<dbReference type="InterPro" id="IPR051315">
    <property type="entry name" value="Bact_Chemotaxis_CheA"/>
</dbReference>
<dbReference type="InterPro" id="IPR036097">
    <property type="entry name" value="HisK_dim/P_sf"/>
</dbReference>
<dbReference type="EC" id="2.7.13.3" evidence="2"/>
<dbReference type="Gene3D" id="1.20.120.160">
    <property type="entry name" value="HPT domain"/>
    <property type="match status" value="1"/>
</dbReference>
<evidence type="ECO:0000256" key="4">
    <source>
        <dbReference type="ARBA" id="ARBA00022679"/>
    </source>
</evidence>
<evidence type="ECO:0000313" key="10">
    <source>
        <dbReference type="EMBL" id="QEL13780.1"/>
    </source>
</evidence>
<evidence type="ECO:0000259" key="7">
    <source>
        <dbReference type="PROSITE" id="PS50109"/>
    </source>
</evidence>
<dbReference type="Proteomes" id="UP000324974">
    <property type="component" value="Chromosome"/>
</dbReference>
<dbReference type="Pfam" id="PF02895">
    <property type="entry name" value="H-kinase_dim"/>
    <property type="match status" value="1"/>
</dbReference>
<dbReference type="SUPFAM" id="SSF55874">
    <property type="entry name" value="ATPase domain of HSP90 chaperone/DNA topoisomerase II/histidine kinase"/>
    <property type="match status" value="1"/>
</dbReference>
<comment type="catalytic activity">
    <reaction evidence="1">
        <text>ATP + protein L-histidine = ADP + protein N-phospho-L-histidine.</text>
        <dbReference type="EC" id="2.7.13.3"/>
    </reaction>
</comment>
<dbReference type="KEGG" id="lrs:PX52LOC_00638"/>
<dbReference type="InterPro" id="IPR037006">
    <property type="entry name" value="CheA-like_homodim_sf"/>
</dbReference>
<dbReference type="Pfam" id="PF02518">
    <property type="entry name" value="HATPase_c"/>
    <property type="match status" value="1"/>
</dbReference>
<feature type="modified residue" description="Phosphohistidine" evidence="6">
    <location>
        <position position="47"/>
    </location>
</feature>
<dbReference type="InterPro" id="IPR003594">
    <property type="entry name" value="HATPase_dom"/>
</dbReference>